<dbReference type="InterPro" id="IPR050951">
    <property type="entry name" value="Retrovirus_Pol_polyprotein"/>
</dbReference>
<comment type="caution">
    <text evidence="4">The sequence shown here is derived from an EMBL/GenBank/DDBJ whole genome shotgun (WGS) entry which is preliminary data.</text>
</comment>
<dbReference type="SUPFAM" id="SSF56672">
    <property type="entry name" value="DNA/RNA polymerases"/>
    <property type="match status" value="1"/>
</dbReference>
<dbReference type="InterPro" id="IPR036397">
    <property type="entry name" value="RNaseH_sf"/>
</dbReference>
<evidence type="ECO:0000313" key="4">
    <source>
        <dbReference type="EMBL" id="KAJ8879022.1"/>
    </source>
</evidence>
<reference evidence="4 5" key="1">
    <citation type="submission" date="2023-02" db="EMBL/GenBank/DDBJ databases">
        <title>LHISI_Scaffold_Assembly.</title>
        <authorList>
            <person name="Stuart O.P."/>
            <person name="Cleave R."/>
            <person name="Magrath M.J.L."/>
            <person name="Mikheyev A.S."/>
        </authorList>
    </citation>
    <scope>NUCLEOTIDE SEQUENCE [LARGE SCALE GENOMIC DNA]</scope>
    <source>
        <strain evidence="4">Daus_M_001</strain>
        <tissue evidence="4">Leg muscle</tissue>
    </source>
</reference>
<dbReference type="InterPro" id="IPR041577">
    <property type="entry name" value="RT_RNaseH_2"/>
</dbReference>
<organism evidence="4 5">
    <name type="scientific">Dryococelus australis</name>
    <dbReference type="NCBI Taxonomy" id="614101"/>
    <lineage>
        <taxon>Eukaryota</taxon>
        <taxon>Metazoa</taxon>
        <taxon>Ecdysozoa</taxon>
        <taxon>Arthropoda</taxon>
        <taxon>Hexapoda</taxon>
        <taxon>Insecta</taxon>
        <taxon>Pterygota</taxon>
        <taxon>Neoptera</taxon>
        <taxon>Polyneoptera</taxon>
        <taxon>Phasmatodea</taxon>
        <taxon>Verophasmatodea</taxon>
        <taxon>Anareolatae</taxon>
        <taxon>Phasmatidae</taxon>
        <taxon>Eurycanthinae</taxon>
        <taxon>Dryococelus</taxon>
    </lineage>
</organism>
<sequence>MQLDFLGHVDENFAIVTAPLADLLSPQKRYVWDDATETAFKEIQLLFRSFPAFTQYDPSRHLYLQTNASQEWLGAVFAKLGQTERRYDVNKDECLAVVWAIKKYRTYLISTTTGAKEARSKLTRCALHVQAYNFIVEHHLGKENQLADVLLCAPNADVMVNDETEWDDILPSVTQEPLDEAKLNQINVADKEVLIYDLYHEVVDAQENSEHWCVILLETCSAKDPLTWRLLVPPMCRDKVFTYAHMNTKQTICNVKDHFFCRVTWTNMYVSVKNAKNSRPKKQIVCKNSSRRPFETVSLELMEPYLSNALTKTTRVITIVNALEKGFFFVGGIRDNCLQTAVPSLWGGGGGEIVSVYTLWGTRHLMAVYHPCVNPMEHSNQELKVQLQLRLREQQTSRADQLPIALFSLRRSVKAATNRTPADVLLKHNLALPGAAEIPEQVCCEVGYDQQEATPSTSGLDKPFICVRTHIPRDWQPIGVGRTSVGAHWDDLRLSPGDVTGEVAADGPNTDGDDLP</sequence>
<dbReference type="PANTHER" id="PTHR37984:SF5">
    <property type="entry name" value="PROTEIN NYNRIN-LIKE"/>
    <property type="match status" value="1"/>
</dbReference>
<accession>A0ABQ9H420</accession>
<evidence type="ECO:0000256" key="1">
    <source>
        <dbReference type="ARBA" id="ARBA00023268"/>
    </source>
</evidence>
<name>A0ABQ9H420_9NEOP</name>
<dbReference type="Pfam" id="PF17919">
    <property type="entry name" value="RT_RNaseH_2"/>
    <property type="match status" value="1"/>
</dbReference>
<feature type="region of interest" description="Disordered" evidence="2">
    <location>
        <begin position="489"/>
        <end position="516"/>
    </location>
</feature>
<evidence type="ECO:0000313" key="5">
    <source>
        <dbReference type="Proteomes" id="UP001159363"/>
    </source>
</evidence>
<dbReference type="InterPro" id="IPR043502">
    <property type="entry name" value="DNA/RNA_pol_sf"/>
</dbReference>
<dbReference type="Gene3D" id="3.30.420.10">
    <property type="entry name" value="Ribonuclease H-like superfamily/Ribonuclease H"/>
    <property type="match status" value="1"/>
</dbReference>
<feature type="non-terminal residue" evidence="4">
    <location>
        <position position="516"/>
    </location>
</feature>
<evidence type="ECO:0000259" key="3">
    <source>
        <dbReference type="Pfam" id="PF17919"/>
    </source>
</evidence>
<feature type="domain" description="Reverse transcriptase/retrotransposon-derived protein RNase H-like" evidence="3">
    <location>
        <begin position="32"/>
        <end position="111"/>
    </location>
</feature>
<gene>
    <name evidence="4" type="ORF">PR048_019628</name>
</gene>
<evidence type="ECO:0000256" key="2">
    <source>
        <dbReference type="SAM" id="MobiDB-lite"/>
    </source>
</evidence>
<keyword evidence="5" id="KW-1185">Reference proteome</keyword>
<protein>
    <recommendedName>
        <fullName evidence="3">Reverse transcriptase/retrotransposon-derived protein RNase H-like domain-containing protein</fullName>
    </recommendedName>
</protein>
<dbReference type="PANTHER" id="PTHR37984">
    <property type="entry name" value="PROTEIN CBG26694"/>
    <property type="match status" value="1"/>
</dbReference>
<keyword evidence="1" id="KW-0511">Multifunctional enzyme</keyword>
<dbReference type="Proteomes" id="UP001159363">
    <property type="component" value="Chromosome 6"/>
</dbReference>
<proteinExistence type="predicted"/>
<dbReference type="EMBL" id="JARBHB010000007">
    <property type="protein sequence ID" value="KAJ8879022.1"/>
    <property type="molecule type" value="Genomic_DNA"/>
</dbReference>